<dbReference type="Proteomes" id="UP001150907">
    <property type="component" value="Unassembled WGS sequence"/>
</dbReference>
<keyword evidence="2" id="KW-1185">Reference proteome</keyword>
<comment type="caution">
    <text evidence="1">The sequence shown here is derived from an EMBL/GenBank/DDBJ whole genome shotgun (WGS) entry which is preliminary data.</text>
</comment>
<dbReference type="OrthoDB" id="5595476at2759"/>
<dbReference type="EMBL" id="JANBQF010000076">
    <property type="protein sequence ID" value="KAJ2005996.1"/>
    <property type="molecule type" value="Genomic_DNA"/>
</dbReference>
<gene>
    <name evidence="1" type="ORF">H4R26_001623</name>
</gene>
<accession>A0A9W8BLH6</accession>
<feature type="non-terminal residue" evidence="1">
    <location>
        <position position="315"/>
    </location>
</feature>
<organism evidence="1 2">
    <name type="scientific">Coemansia thaxteri</name>
    <dbReference type="NCBI Taxonomy" id="2663907"/>
    <lineage>
        <taxon>Eukaryota</taxon>
        <taxon>Fungi</taxon>
        <taxon>Fungi incertae sedis</taxon>
        <taxon>Zoopagomycota</taxon>
        <taxon>Kickxellomycotina</taxon>
        <taxon>Kickxellomycetes</taxon>
        <taxon>Kickxellales</taxon>
        <taxon>Kickxellaceae</taxon>
        <taxon>Coemansia</taxon>
    </lineage>
</organism>
<protein>
    <submittedName>
        <fullName evidence="1">Uncharacterized protein</fullName>
    </submittedName>
</protein>
<dbReference type="AlphaFoldDB" id="A0A9W8BLH6"/>
<evidence type="ECO:0000313" key="1">
    <source>
        <dbReference type="EMBL" id="KAJ2005996.1"/>
    </source>
</evidence>
<proteinExistence type="predicted"/>
<name>A0A9W8BLH6_9FUNG</name>
<sequence length="315" mass="34441">MDKDKFRELLQTFEQLSIKPEVGADGELFGDCHRTGTPGLGSRSSTGSLCGEPTNADVSSFLATVKDNSTSFPELEATHPPPDSDQFWPCSILKSTTAGAGDDRAEMHVHQQLHTASRFRFTAGLLARLWFQVGSIGKDKTASKGVRAKLASMEADLVAMCSASLIEAGQLEAQAQEFRAQPPFSCTTSTSVSQPVSPTLQEEPGYNGLLYHISSSKLRMAALRPDPQDIPLGARMKAFAPLWPMFTSDQWVLSTVTEGLRFDFSATPEYSASPDPEYTPEQSAAIEKVIRWDLGDKVIEEVPCRPDLFVSHMYT</sequence>
<evidence type="ECO:0000313" key="2">
    <source>
        <dbReference type="Proteomes" id="UP001150907"/>
    </source>
</evidence>
<reference evidence="1" key="1">
    <citation type="submission" date="2022-07" db="EMBL/GenBank/DDBJ databases">
        <title>Phylogenomic reconstructions and comparative analyses of Kickxellomycotina fungi.</title>
        <authorList>
            <person name="Reynolds N.K."/>
            <person name="Stajich J.E."/>
            <person name="Barry K."/>
            <person name="Grigoriev I.V."/>
            <person name="Crous P."/>
            <person name="Smith M.E."/>
        </authorList>
    </citation>
    <scope>NUCLEOTIDE SEQUENCE</scope>
    <source>
        <strain evidence="1">IMI 214461</strain>
    </source>
</reference>